<dbReference type="InterPro" id="IPR007452">
    <property type="entry name" value="TamB_C"/>
</dbReference>
<feature type="non-terminal residue" evidence="6">
    <location>
        <position position="1"/>
    </location>
</feature>
<dbReference type="PANTHER" id="PTHR36985:SF1">
    <property type="entry name" value="TRANSLOCATION AND ASSEMBLY MODULE SUBUNIT TAMB"/>
    <property type="match status" value="1"/>
</dbReference>
<sequence>TGTAQRPVLQVFSTPAMQQSEALSYLITGKPLSALKSGQGNMLNSAAQALGSAGGNLLAKEIGARIGVDASVGDNANLGGAAL</sequence>
<dbReference type="PANTHER" id="PTHR36985">
    <property type="entry name" value="TRANSLOCATION AND ASSEMBLY MODULE SUBUNIT TAMB"/>
    <property type="match status" value="1"/>
</dbReference>
<dbReference type="Pfam" id="PF04357">
    <property type="entry name" value="TamB"/>
    <property type="match status" value="1"/>
</dbReference>
<reference evidence="6" key="1">
    <citation type="submission" date="2013-08" db="EMBL/GenBank/DDBJ databases">
        <authorList>
            <person name="Mendez C."/>
            <person name="Richter M."/>
            <person name="Ferrer M."/>
            <person name="Sanchez J."/>
        </authorList>
    </citation>
    <scope>NUCLEOTIDE SEQUENCE</scope>
</reference>
<dbReference type="EMBL" id="AUZY01003721">
    <property type="protein sequence ID" value="EQD67635.1"/>
    <property type="molecule type" value="Genomic_DNA"/>
</dbReference>
<reference evidence="6" key="2">
    <citation type="journal article" date="2014" name="ISME J.">
        <title>Microbial stratification in low pH oxic and suboxic macroscopic growths along an acid mine drainage.</title>
        <authorList>
            <person name="Mendez-Garcia C."/>
            <person name="Mesa V."/>
            <person name="Sprenger R.R."/>
            <person name="Richter M."/>
            <person name="Diez M.S."/>
            <person name="Solano J."/>
            <person name="Bargiela R."/>
            <person name="Golyshina O.V."/>
            <person name="Manteca A."/>
            <person name="Ramos J.L."/>
            <person name="Gallego J.R."/>
            <person name="Llorente I."/>
            <person name="Martins Dos Santos V.A."/>
            <person name="Jensen O.N."/>
            <person name="Pelaez A.I."/>
            <person name="Sanchez J."/>
            <person name="Ferrer M."/>
        </authorList>
    </citation>
    <scope>NUCLEOTIDE SEQUENCE</scope>
</reference>
<keyword evidence="3" id="KW-1133">Transmembrane helix</keyword>
<accession>T1CJ20</accession>
<dbReference type="GO" id="GO:0005886">
    <property type="term" value="C:plasma membrane"/>
    <property type="evidence" value="ECO:0007669"/>
    <property type="project" value="InterPro"/>
</dbReference>
<feature type="domain" description="Translocation and assembly module TamB C-terminal" evidence="5">
    <location>
        <begin position="1"/>
        <end position="76"/>
    </location>
</feature>
<keyword evidence="2" id="KW-0812">Transmembrane</keyword>
<evidence type="ECO:0000256" key="3">
    <source>
        <dbReference type="ARBA" id="ARBA00022989"/>
    </source>
</evidence>
<feature type="non-terminal residue" evidence="6">
    <location>
        <position position="83"/>
    </location>
</feature>
<dbReference type="GO" id="GO:0009306">
    <property type="term" value="P:protein secretion"/>
    <property type="evidence" value="ECO:0007669"/>
    <property type="project" value="InterPro"/>
</dbReference>
<evidence type="ECO:0000256" key="2">
    <source>
        <dbReference type="ARBA" id="ARBA00022692"/>
    </source>
</evidence>
<name>T1CJ20_9ZZZZ</name>
<evidence type="ECO:0000256" key="4">
    <source>
        <dbReference type="ARBA" id="ARBA00023136"/>
    </source>
</evidence>
<evidence type="ECO:0000259" key="5">
    <source>
        <dbReference type="Pfam" id="PF04357"/>
    </source>
</evidence>
<proteinExistence type="predicted"/>
<protein>
    <submittedName>
        <fullName evidence="6">Protein containing DUF490</fullName>
    </submittedName>
</protein>
<gene>
    <name evidence="6" type="ORF">B1B_05865</name>
</gene>
<organism evidence="6">
    <name type="scientific">mine drainage metagenome</name>
    <dbReference type="NCBI Taxonomy" id="410659"/>
    <lineage>
        <taxon>unclassified sequences</taxon>
        <taxon>metagenomes</taxon>
        <taxon>ecological metagenomes</taxon>
    </lineage>
</organism>
<comment type="subcellular location">
    <subcellularLocation>
        <location evidence="1">Membrane</location>
        <topology evidence="1">Single-pass membrane protein</topology>
    </subcellularLocation>
</comment>
<evidence type="ECO:0000256" key="1">
    <source>
        <dbReference type="ARBA" id="ARBA00004167"/>
    </source>
</evidence>
<dbReference type="AlphaFoldDB" id="T1CJ20"/>
<dbReference type="GO" id="GO:0097347">
    <property type="term" value="C:TAM protein secretion complex"/>
    <property type="evidence" value="ECO:0007669"/>
    <property type="project" value="TreeGrafter"/>
</dbReference>
<evidence type="ECO:0000313" key="6">
    <source>
        <dbReference type="EMBL" id="EQD67635.1"/>
    </source>
</evidence>
<comment type="caution">
    <text evidence="6">The sequence shown here is derived from an EMBL/GenBank/DDBJ whole genome shotgun (WGS) entry which is preliminary data.</text>
</comment>
<keyword evidence="4" id="KW-0472">Membrane</keyword>